<dbReference type="EMBL" id="QNRE01000024">
    <property type="protein sequence ID" value="RBO82172.1"/>
    <property type="molecule type" value="Genomic_DNA"/>
</dbReference>
<comment type="caution">
    <text evidence="1">The sequence shown here is derived from an EMBL/GenBank/DDBJ whole genome shotgun (WGS) entry which is preliminary data.</text>
</comment>
<protein>
    <submittedName>
        <fullName evidence="1">Uncharacterized protein</fullName>
    </submittedName>
</protein>
<organism evidence="1 2">
    <name type="scientific">Nocardia puris</name>
    <dbReference type="NCBI Taxonomy" id="208602"/>
    <lineage>
        <taxon>Bacteria</taxon>
        <taxon>Bacillati</taxon>
        <taxon>Actinomycetota</taxon>
        <taxon>Actinomycetes</taxon>
        <taxon>Mycobacteriales</taxon>
        <taxon>Nocardiaceae</taxon>
        <taxon>Nocardia</taxon>
    </lineage>
</organism>
<accession>A0A366CWF8</accession>
<dbReference type="STRING" id="1210090.GCA_001613185_07195"/>
<keyword evidence="2" id="KW-1185">Reference proteome</keyword>
<proteinExistence type="predicted"/>
<dbReference type="AlphaFoldDB" id="A0A366CWF8"/>
<feature type="non-terminal residue" evidence="1">
    <location>
        <position position="50"/>
    </location>
</feature>
<name>A0A366CWF8_9NOCA</name>
<evidence type="ECO:0000313" key="1">
    <source>
        <dbReference type="EMBL" id="RBO82172.1"/>
    </source>
</evidence>
<sequence length="50" mass="5356">MTPEIRSVERESATAIVRRNFSDTVVSSLRTFGRAVGMAQESVAGTVGDL</sequence>
<evidence type="ECO:0000313" key="2">
    <source>
        <dbReference type="Proteomes" id="UP000252586"/>
    </source>
</evidence>
<dbReference type="Proteomes" id="UP000252586">
    <property type="component" value="Unassembled WGS sequence"/>
</dbReference>
<reference evidence="1 2" key="1">
    <citation type="submission" date="2018-06" db="EMBL/GenBank/DDBJ databases">
        <title>Genomic Encyclopedia of Type Strains, Phase IV (KMG-IV): sequencing the most valuable type-strain genomes for metagenomic binning, comparative biology and taxonomic classification.</title>
        <authorList>
            <person name="Goeker M."/>
        </authorList>
    </citation>
    <scope>NUCLEOTIDE SEQUENCE [LARGE SCALE GENOMIC DNA]</scope>
    <source>
        <strain evidence="1 2">DSM 44599</strain>
    </source>
</reference>
<gene>
    <name evidence="1" type="ORF">DFR74_12450</name>
</gene>